<evidence type="ECO:0000313" key="3">
    <source>
        <dbReference type="Proteomes" id="UP000050761"/>
    </source>
</evidence>
<evidence type="ECO:0000313" key="4">
    <source>
        <dbReference type="WBParaSite" id="HPBE_0001454301-mRNA-1"/>
    </source>
</evidence>
<protein>
    <submittedName>
        <fullName evidence="2 4">Uncharacterized protein</fullName>
    </submittedName>
</protein>
<keyword evidence="1" id="KW-0812">Transmembrane</keyword>
<dbReference type="WBParaSite" id="HPBE_0001454301-mRNA-1">
    <property type="protein sequence ID" value="HPBE_0001454301-mRNA-1"/>
    <property type="gene ID" value="HPBE_0001454301"/>
</dbReference>
<accession>A0A183G0D0</accession>
<keyword evidence="3" id="KW-1185">Reference proteome</keyword>
<keyword evidence="1" id="KW-0472">Membrane</keyword>
<feature type="transmembrane region" description="Helical" evidence="1">
    <location>
        <begin position="83"/>
        <end position="103"/>
    </location>
</feature>
<reference evidence="2 3" key="1">
    <citation type="submission" date="2018-11" db="EMBL/GenBank/DDBJ databases">
        <authorList>
            <consortium name="Pathogen Informatics"/>
        </authorList>
    </citation>
    <scope>NUCLEOTIDE SEQUENCE [LARGE SCALE GENOMIC DNA]</scope>
</reference>
<dbReference type="EMBL" id="UZAH01028409">
    <property type="protein sequence ID" value="VDO99967.1"/>
    <property type="molecule type" value="Genomic_DNA"/>
</dbReference>
<reference evidence="4" key="2">
    <citation type="submission" date="2019-09" db="UniProtKB">
        <authorList>
            <consortium name="WormBaseParasite"/>
        </authorList>
    </citation>
    <scope>IDENTIFICATION</scope>
</reference>
<organism evidence="3 4">
    <name type="scientific">Heligmosomoides polygyrus</name>
    <name type="common">Parasitic roundworm</name>
    <dbReference type="NCBI Taxonomy" id="6339"/>
    <lineage>
        <taxon>Eukaryota</taxon>
        <taxon>Metazoa</taxon>
        <taxon>Ecdysozoa</taxon>
        <taxon>Nematoda</taxon>
        <taxon>Chromadorea</taxon>
        <taxon>Rhabditida</taxon>
        <taxon>Rhabditina</taxon>
        <taxon>Rhabditomorpha</taxon>
        <taxon>Strongyloidea</taxon>
        <taxon>Heligmosomidae</taxon>
        <taxon>Heligmosomoides</taxon>
    </lineage>
</organism>
<dbReference type="Proteomes" id="UP000050761">
    <property type="component" value="Unassembled WGS sequence"/>
</dbReference>
<sequence length="111" mass="12069">MTTTDAVAAEAAALLQREASAQVEKQRATVETYAFLNRRPCLPVQEYMREVKDNSLISWNDDCLSRLCGDWLTVVKVVVVADVFAGISVGAGVVVVVVGILFYSGSFIQAR</sequence>
<proteinExistence type="predicted"/>
<evidence type="ECO:0000313" key="2">
    <source>
        <dbReference type="EMBL" id="VDO99967.1"/>
    </source>
</evidence>
<keyword evidence="1" id="KW-1133">Transmembrane helix</keyword>
<accession>A0A3P8ASZ7</accession>
<evidence type="ECO:0000256" key="1">
    <source>
        <dbReference type="SAM" id="Phobius"/>
    </source>
</evidence>
<gene>
    <name evidence="2" type="ORF">HPBE_LOCUS14544</name>
</gene>
<name>A0A183G0D0_HELPZ</name>
<dbReference type="AlphaFoldDB" id="A0A183G0D0"/>